<keyword evidence="4" id="KW-1185">Reference proteome</keyword>
<feature type="domain" description="PUB 62/63 C-terminal" evidence="2">
    <location>
        <begin position="377"/>
        <end position="435"/>
    </location>
</feature>
<comment type="caution">
    <text evidence="3">The sequence shown here is derived from an EMBL/GenBank/DDBJ whole genome shotgun (WGS) entry which is preliminary data.</text>
</comment>
<organism evidence="3 4">
    <name type="scientific">Brassica napus</name>
    <name type="common">Rape</name>
    <dbReference type="NCBI Taxonomy" id="3708"/>
    <lineage>
        <taxon>Eukaryota</taxon>
        <taxon>Viridiplantae</taxon>
        <taxon>Streptophyta</taxon>
        <taxon>Embryophyta</taxon>
        <taxon>Tracheophyta</taxon>
        <taxon>Spermatophyta</taxon>
        <taxon>Magnoliopsida</taxon>
        <taxon>eudicotyledons</taxon>
        <taxon>Gunneridae</taxon>
        <taxon>Pentapetalae</taxon>
        <taxon>rosids</taxon>
        <taxon>malvids</taxon>
        <taxon>Brassicales</taxon>
        <taxon>Brassicaceae</taxon>
        <taxon>Brassiceae</taxon>
        <taxon>Brassica</taxon>
    </lineage>
</organism>
<name>A0ABQ8A638_BRANA</name>
<evidence type="ECO:0000313" key="3">
    <source>
        <dbReference type="EMBL" id="KAH0888000.1"/>
    </source>
</evidence>
<proteinExistence type="predicted"/>
<sequence>MTTRVLLLSLPRRRFNPLCALRTFTLSASPPSPQVSEFSGGKAMSVNDGLDPRFLYHVEDESLRFRVGESGPKSRELDHRRFESSGFRQGFCGNEKDEMRYSNGDDEDEDVVCIRRGSSLDQPGIDSCSSVPAETNRESKDLGSAGWELVAREEDEEEEEDKASLDRRKVVMSNDSSSQCNAQAKRDFASVEKERGTSVSSWESLKSILSDPVTFGECCGGMECVPSSRESDETSACSLKRLVLVNILKDGLVTCVTLFFDSGALMSDATILPCGHSFGAGGLQEVKRMVNDFSTNPFKDFLLRLTNQIFVVRKHVSLVPSLLQKALRIVVHAFRQEEESDHVHSLKRRKERSDQHKRTFCVPNITDTPKSSSSRGIQCPFSIGDRIIIEGNKRTPPRFVGRKAVIMTHCLNGWYVVKTVDNAESIKLQHCSLAKIADNSPSEVTVAEMAPPWLSSS</sequence>
<evidence type="ECO:0000256" key="1">
    <source>
        <dbReference type="SAM" id="MobiDB-lite"/>
    </source>
</evidence>
<gene>
    <name evidence="3" type="ORF">HID58_050429</name>
</gene>
<dbReference type="PANTHER" id="PTHR33644:SF4">
    <property type="entry name" value="U-BOX DOMAIN-CONTAINING PROTEIN 63"/>
    <property type="match status" value="1"/>
</dbReference>
<dbReference type="InterPro" id="IPR057649">
    <property type="entry name" value="PUB62-63_C"/>
</dbReference>
<dbReference type="Pfam" id="PF23112">
    <property type="entry name" value="PUB62-63_C"/>
    <property type="match status" value="1"/>
</dbReference>
<accession>A0ABQ8A638</accession>
<evidence type="ECO:0000313" key="4">
    <source>
        <dbReference type="Proteomes" id="UP000824890"/>
    </source>
</evidence>
<feature type="region of interest" description="Disordered" evidence="1">
    <location>
        <begin position="121"/>
        <end position="145"/>
    </location>
</feature>
<reference evidence="3 4" key="1">
    <citation type="submission" date="2021-05" db="EMBL/GenBank/DDBJ databases">
        <title>Genome Assembly of Synthetic Allotetraploid Brassica napus Reveals Homoeologous Exchanges between Subgenomes.</title>
        <authorList>
            <person name="Davis J.T."/>
        </authorList>
    </citation>
    <scope>NUCLEOTIDE SEQUENCE [LARGE SCALE GENOMIC DNA]</scope>
    <source>
        <strain evidence="4">cv. Da-Ae</strain>
        <tissue evidence="3">Seedling</tissue>
    </source>
</reference>
<dbReference type="EMBL" id="JAGKQM010000013">
    <property type="protein sequence ID" value="KAH0888000.1"/>
    <property type="molecule type" value="Genomic_DNA"/>
</dbReference>
<evidence type="ECO:0000259" key="2">
    <source>
        <dbReference type="Pfam" id="PF23112"/>
    </source>
</evidence>
<dbReference type="Proteomes" id="UP000824890">
    <property type="component" value="Unassembled WGS sequence"/>
</dbReference>
<protein>
    <recommendedName>
        <fullName evidence="2">PUB 62/63 C-terminal domain-containing protein</fullName>
    </recommendedName>
</protein>
<dbReference type="PANTHER" id="PTHR33644">
    <property type="entry name" value="U-BOX DOMAIN-CONTAINING PROTEIN 62-RELATED"/>
    <property type="match status" value="1"/>
</dbReference>